<name>A0A5B8J7N7_9ACTN</name>
<evidence type="ECO:0000313" key="2">
    <source>
        <dbReference type="EMBL" id="QDY76394.1"/>
    </source>
</evidence>
<dbReference type="Proteomes" id="UP000320580">
    <property type="component" value="Chromosome"/>
</dbReference>
<organism evidence="2 3">
    <name type="scientific">Streptomyces qinzhouensis</name>
    <dbReference type="NCBI Taxonomy" id="2599401"/>
    <lineage>
        <taxon>Bacteria</taxon>
        <taxon>Bacillati</taxon>
        <taxon>Actinomycetota</taxon>
        <taxon>Actinomycetes</taxon>
        <taxon>Kitasatosporales</taxon>
        <taxon>Streptomycetaceae</taxon>
        <taxon>Streptomyces</taxon>
    </lineage>
</organism>
<feature type="region of interest" description="Disordered" evidence="1">
    <location>
        <begin position="42"/>
        <end position="71"/>
    </location>
</feature>
<proteinExistence type="predicted"/>
<dbReference type="KEGG" id="sqz:FQU76_07410"/>
<accession>A0A5B8J7N7</accession>
<evidence type="ECO:0000313" key="3">
    <source>
        <dbReference type="Proteomes" id="UP000320580"/>
    </source>
</evidence>
<evidence type="ECO:0000256" key="1">
    <source>
        <dbReference type="SAM" id="MobiDB-lite"/>
    </source>
</evidence>
<dbReference type="EMBL" id="CP042266">
    <property type="protein sequence ID" value="QDY76394.1"/>
    <property type="molecule type" value="Genomic_DNA"/>
</dbReference>
<gene>
    <name evidence="2" type="ORF">FQU76_07410</name>
</gene>
<sequence>MPSLTVWVSSDTDICFITPGMGSPHRGRGRYGDCLPTLQPARPRIHSGPGVVPLHARTSPRRGRAGVGAGPAAGGCPIGRCVTLTLSRSSK</sequence>
<reference evidence="2 3" key="1">
    <citation type="submission" date="2019-07" db="EMBL/GenBank/DDBJ databases">
        <authorList>
            <person name="Zhu P."/>
        </authorList>
    </citation>
    <scope>NUCLEOTIDE SEQUENCE [LARGE SCALE GENOMIC DNA]</scope>
    <source>
        <strain evidence="2 3">SSL-25</strain>
    </source>
</reference>
<dbReference type="OrthoDB" id="4309683at2"/>
<keyword evidence="3" id="KW-1185">Reference proteome</keyword>
<dbReference type="AlphaFoldDB" id="A0A5B8J7N7"/>
<protein>
    <submittedName>
        <fullName evidence="2">Uncharacterized protein</fullName>
    </submittedName>
</protein>